<protein>
    <submittedName>
        <fullName evidence="2">Uncharacterized protein</fullName>
    </submittedName>
</protein>
<keyword evidence="3" id="KW-1185">Reference proteome</keyword>
<feature type="region of interest" description="Disordered" evidence="1">
    <location>
        <begin position="101"/>
        <end position="230"/>
    </location>
</feature>
<organism evidence="2 3">
    <name type="scientific">Stephania cephalantha</name>
    <dbReference type="NCBI Taxonomy" id="152367"/>
    <lineage>
        <taxon>Eukaryota</taxon>
        <taxon>Viridiplantae</taxon>
        <taxon>Streptophyta</taxon>
        <taxon>Embryophyta</taxon>
        <taxon>Tracheophyta</taxon>
        <taxon>Spermatophyta</taxon>
        <taxon>Magnoliopsida</taxon>
        <taxon>Ranunculales</taxon>
        <taxon>Menispermaceae</taxon>
        <taxon>Menispermoideae</taxon>
        <taxon>Cissampelideae</taxon>
        <taxon>Stephania</taxon>
    </lineage>
</organism>
<comment type="caution">
    <text evidence="2">The sequence shown here is derived from an EMBL/GenBank/DDBJ whole genome shotgun (WGS) entry which is preliminary data.</text>
</comment>
<feature type="compositionally biased region" description="Basic and acidic residues" evidence="1">
    <location>
        <begin position="179"/>
        <end position="193"/>
    </location>
</feature>
<evidence type="ECO:0000256" key="1">
    <source>
        <dbReference type="SAM" id="MobiDB-lite"/>
    </source>
</evidence>
<reference evidence="2 3" key="1">
    <citation type="submission" date="2024-01" db="EMBL/GenBank/DDBJ databases">
        <title>Genome assemblies of Stephania.</title>
        <authorList>
            <person name="Yang L."/>
        </authorList>
    </citation>
    <scope>NUCLEOTIDE SEQUENCE [LARGE SCALE GENOMIC DNA]</scope>
    <source>
        <strain evidence="2">JXDWG</strain>
        <tissue evidence="2">Leaf</tissue>
    </source>
</reference>
<proteinExistence type="predicted"/>
<dbReference type="EMBL" id="JBBNAG010000004">
    <property type="protein sequence ID" value="KAK9139963.1"/>
    <property type="molecule type" value="Genomic_DNA"/>
</dbReference>
<name>A0AAP0JTJ7_9MAGN</name>
<feature type="compositionally biased region" description="Basic residues" evidence="1">
    <location>
        <begin position="194"/>
        <end position="203"/>
    </location>
</feature>
<evidence type="ECO:0000313" key="2">
    <source>
        <dbReference type="EMBL" id="KAK9139963.1"/>
    </source>
</evidence>
<feature type="compositionally biased region" description="Gly residues" evidence="1">
    <location>
        <begin position="124"/>
        <end position="136"/>
    </location>
</feature>
<gene>
    <name evidence="2" type="ORF">Scep_009644</name>
</gene>
<evidence type="ECO:0000313" key="3">
    <source>
        <dbReference type="Proteomes" id="UP001419268"/>
    </source>
</evidence>
<feature type="compositionally biased region" description="Low complexity" evidence="1">
    <location>
        <begin position="165"/>
        <end position="176"/>
    </location>
</feature>
<accession>A0AAP0JTJ7</accession>
<dbReference type="Proteomes" id="UP001419268">
    <property type="component" value="Unassembled WGS sequence"/>
</dbReference>
<dbReference type="AlphaFoldDB" id="A0AAP0JTJ7"/>
<sequence>MVWRDVTKMTRYHGHVGVHLLEVMVWSGVTRREWLSLFLDANHNLENANHECSGDDVLESGLRLAGTVIRRSTAWSRGNPRVCYAFVLVHRGEARPTAVSVCESRSRGRGDPRQSQGYMRRASSGGGRAGGEQSGGKGHRRRRVAAAAEIWGRRNGGKRRRNGSRPDGVGVRTVGGDVEGERRRRDAINGVHERRQRRRRRTAQQRARPMVSKRRRALRSGESARVTVDNGDGGGEDCAATTMGFGVVCTETWDEEEGLFDFYPFYVAIDQIVADLSVIGA</sequence>